<keyword evidence="1" id="KW-1133">Transmembrane helix</keyword>
<evidence type="ECO:0000313" key="3">
    <source>
        <dbReference type="Proteomes" id="UP000279600"/>
    </source>
</evidence>
<proteinExistence type="predicted"/>
<reference evidence="2 3" key="1">
    <citation type="submission" date="2018-12" db="EMBL/GenBank/DDBJ databases">
        <title>Complete genome of Nonlabens sp. MJ115.</title>
        <authorList>
            <person name="Choi H.S."/>
            <person name="Jung J."/>
        </authorList>
    </citation>
    <scope>NUCLEOTIDE SEQUENCE [LARGE SCALE GENOMIC DNA]</scope>
    <source>
        <strain evidence="2 3">MJ115</strain>
    </source>
</reference>
<gene>
    <name evidence="2" type="ORF">EJ995_00235</name>
</gene>
<dbReference type="OrthoDB" id="1145171at2"/>
<dbReference type="RefSeq" id="WP_126444474.1">
    <property type="nucleotide sequence ID" value="NZ_CP034549.1"/>
</dbReference>
<evidence type="ECO:0000313" key="2">
    <source>
        <dbReference type="EMBL" id="AZQ42741.1"/>
    </source>
</evidence>
<dbReference type="AlphaFoldDB" id="A0A3S9MU96"/>
<keyword evidence="3" id="KW-1185">Reference proteome</keyword>
<evidence type="ECO:0000256" key="1">
    <source>
        <dbReference type="SAM" id="Phobius"/>
    </source>
</evidence>
<sequence length="63" mass="7055">MNFLLYFDPGLGAMIAQAAIAAFAGFVLFYKTVIATVKHWLGMDKTDTADSFDDAYQQEEKEQ</sequence>
<dbReference type="Proteomes" id="UP000279600">
    <property type="component" value="Chromosome"/>
</dbReference>
<name>A0A3S9MU96_9FLAO</name>
<keyword evidence="1" id="KW-0472">Membrane</keyword>
<accession>A0A3S9MU96</accession>
<dbReference type="KEGG" id="noj:EJ995_00235"/>
<keyword evidence="1" id="KW-0812">Transmembrane</keyword>
<organism evidence="2 3">
    <name type="scientific">Nonlabens ponticola</name>
    <dbReference type="NCBI Taxonomy" id="2496866"/>
    <lineage>
        <taxon>Bacteria</taxon>
        <taxon>Pseudomonadati</taxon>
        <taxon>Bacteroidota</taxon>
        <taxon>Flavobacteriia</taxon>
        <taxon>Flavobacteriales</taxon>
        <taxon>Flavobacteriaceae</taxon>
        <taxon>Nonlabens</taxon>
    </lineage>
</organism>
<dbReference type="EMBL" id="CP034549">
    <property type="protein sequence ID" value="AZQ42741.1"/>
    <property type="molecule type" value="Genomic_DNA"/>
</dbReference>
<feature type="transmembrane region" description="Helical" evidence="1">
    <location>
        <begin position="12"/>
        <end position="30"/>
    </location>
</feature>
<protein>
    <submittedName>
        <fullName evidence="2">Uncharacterized protein</fullName>
    </submittedName>
</protein>